<dbReference type="KEGG" id="elio:KO353_12930"/>
<sequence>MHRISAQAPLVRASVEADIPAIAAIYRHHVTTGLASFEETSPDLAELARRREAVLASGLPWLIAEDLDGKVVGYAYAALYRPRSAYRFTVEDSIYVALGMIGRGIGRSLLTALIAETTAVGYRQMIAVIEDSGNHASIALHRSSGFREAGRLRSVGFKFGRWVDSVLMQRALGPGDTVLPRDRPSRG</sequence>
<organism evidence="2 3">
    <name type="scientific">Elioraea tepida</name>
    <dbReference type="NCBI Taxonomy" id="2843330"/>
    <lineage>
        <taxon>Bacteria</taxon>
        <taxon>Pseudomonadati</taxon>
        <taxon>Pseudomonadota</taxon>
        <taxon>Alphaproteobacteria</taxon>
        <taxon>Acetobacterales</taxon>
        <taxon>Elioraeaceae</taxon>
        <taxon>Elioraea</taxon>
    </lineage>
</organism>
<dbReference type="RefSeq" id="WP_218285141.1">
    <property type="nucleotide sequence ID" value="NZ_CP076448.1"/>
</dbReference>
<reference evidence="2" key="1">
    <citation type="submission" date="2021-06" db="EMBL/GenBank/DDBJ databases">
        <title>Elioraea tepida, sp. nov., a moderately thermophilic aerobic anoxygenic phototrophic bacterium isolated from an alkaline siliceous hot spring mat community in Yellowstone National Park, WY, USA.</title>
        <authorList>
            <person name="Saini M.K."/>
            <person name="Yoshida S."/>
            <person name="Sebastian A."/>
            <person name="Hirose S."/>
            <person name="Hara E."/>
            <person name="Tamaki H."/>
            <person name="Soulier N.T."/>
            <person name="Albert I."/>
            <person name="Hanada S."/>
            <person name="Bryant D.A."/>
            <person name="Tank M."/>
        </authorList>
    </citation>
    <scope>NUCLEOTIDE SEQUENCE</scope>
    <source>
        <strain evidence="2">MS-P2</strain>
    </source>
</reference>
<gene>
    <name evidence="2" type="ORF">KO353_12930</name>
</gene>
<dbReference type="EMBL" id="CP076448">
    <property type="protein sequence ID" value="QXM24159.1"/>
    <property type="molecule type" value="Genomic_DNA"/>
</dbReference>
<name>A0A975YJ10_9PROT</name>
<evidence type="ECO:0000259" key="1">
    <source>
        <dbReference type="PROSITE" id="PS51186"/>
    </source>
</evidence>
<proteinExistence type="predicted"/>
<dbReference type="InterPro" id="IPR000182">
    <property type="entry name" value="GNAT_dom"/>
</dbReference>
<evidence type="ECO:0000313" key="2">
    <source>
        <dbReference type="EMBL" id="QXM24159.1"/>
    </source>
</evidence>
<dbReference type="GO" id="GO:0016747">
    <property type="term" value="F:acyltransferase activity, transferring groups other than amino-acyl groups"/>
    <property type="evidence" value="ECO:0007669"/>
    <property type="project" value="InterPro"/>
</dbReference>
<dbReference type="Pfam" id="PF13420">
    <property type="entry name" value="Acetyltransf_4"/>
    <property type="match status" value="1"/>
</dbReference>
<accession>A0A975YJ10</accession>
<dbReference type="PANTHER" id="PTHR43072:SF8">
    <property type="entry name" value="ACYLTRANSFERASE FABY-RELATED"/>
    <property type="match status" value="1"/>
</dbReference>
<dbReference type="AlphaFoldDB" id="A0A975YJ10"/>
<keyword evidence="3" id="KW-1185">Reference proteome</keyword>
<dbReference type="PROSITE" id="PS51186">
    <property type="entry name" value="GNAT"/>
    <property type="match status" value="1"/>
</dbReference>
<dbReference type="Proteomes" id="UP000694001">
    <property type="component" value="Chromosome"/>
</dbReference>
<dbReference type="PANTHER" id="PTHR43072">
    <property type="entry name" value="N-ACETYLTRANSFERASE"/>
    <property type="match status" value="1"/>
</dbReference>
<dbReference type="CDD" id="cd04301">
    <property type="entry name" value="NAT_SF"/>
    <property type="match status" value="1"/>
</dbReference>
<protein>
    <submittedName>
        <fullName evidence="2">GNAT family N-acetyltransferase</fullName>
    </submittedName>
</protein>
<evidence type="ECO:0000313" key="3">
    <source>
        <dbReference type="Proteomes" id="UP000694001"/>
    </source>
</evidence>
<feature type="domain" description="N-acetyltransferase" evidence="1">
    <location>
        <begin position="9"/>
        <end position="173"/>
    </location>
</feature>